<dbReference type="AlphaFoldDB" id="J7SA51"/>
<feature type="transmembrane region" description="Helical" evidence="2">
    <location>
        <begin position="104"/>
        <end position="125"/>
    </location>
</feature>
<feature type="region of interest" description="Disordered" evidence="1">
    <location>
        <begin position="1"/>
        <end position="29"/>
    </location>
</feature>
<feature type="transmembrane region" description="Helical" evidence="2">
    <location>
        <begin position="163"/>
        <end position="184"/>
    </location>
</feature>
<dbReference type="InterPro" id="IPR036259">
    <property type="entry name" value="MFS_trans_sf"/>
</dbReference>
<keyword evidence="2" id="KW-0812">Transmembrane</keyword>
<protein>
    <submittedName>
        <fullName evidence="3">MFS domain-containing protein</fullName>
    </submittedName>
</protein>
<dbReference type="RefSeq" id="NP_001263942.1">
    <property type="nucleotide sequence ID" value="NM_001277013.1"/>
</dbReference>
<gene>
    <name evidence="3" type="ORF">CELE_W04E12.9</name>
    <name evidence="3 5" type="ORF">W04E12.9</name>
</gene>
<reference evidence="3 4" key="1">
    <citation type="journal article" date="1998" name="Science">
        <title>Genome sequence of the nematode C. elegans: a platform for investigating biology.</title>
        <authorList>
            <consortium name="The C. elegans sequencing consortium"/>
            <person name="Sulson J.E."/>
            <person name="Waterston R."/>
        </authorList>
    </citation>
    <scope>NUCLEOTIDE SEQUENCE [LARGE SCALE GENOMIC DNA]</scope>
    <source>
        <strain evidence="3 4">Bristol N2</strain>
    </source>
</reference>
<proteinExistence type="predicted"/>
<organism evidence="3 4">
    <name type="scientific">Caenorhabditis elegans</name>
    <dbReference type="NCBI Taxonomy" id="6239"/>
    <lineage>
        <taxon>Eukaryota</taxon>
        <taxon>Metazoa</taxon>
        <taxon>Ecdysozoa</taxon>
        <taxon>Nematoda</taxon>
        <taxon>Chromadorea</taxon>
        <taxon>Rhabditida</taxon>
        <taxon>Rhabditina</taxon>
        <taxon>Rhabditomorpha</taxon>
        <taxon>Rhabditoidea</taxon>
        <taxon>Rhabditidae</taxon>
        <taxon>Peloderinae</taxon>
        <taxon>Caenorhabditis</taxon>
    </lineage>
</organism>
<dbReference type="GeneID" id="3564901"/>
<dbReference type="AGR" id="WB:WBGene00012254"/>
<dbReference type="KEGG" id="cel:CELE_W04E12.9"/>
<feature type="transmembrane region" description="Helical" evidence="2">
    <location>
        <begin position="190"/>
        <end position="214"/>
    </location>
</feature>
<dbReference type="InParanoid" id="J7SA51"/>
<name>J7SA51_CAEEL</name>
<evidence type="ECO:0000313" key="5">
    <source>
        <dbReference type="WormBase" id="W04E12.9"/>
    </source>
</evidence>
<keyword evidence="2" id="KW-1133">Transmembrane helix</keyword>
<dbReference type="HOGENOM" id="CLU_106873_0_0_1"/>
<dbReference type="PaxDb" id="6239-W04E12.9b"/>
<dbReference type="EMBL" id="BX284605">
    <property type="protein sequence ID" value="CCM09392.1"/>
    <property type="molecule type" value="Genomic_DNA"/>
</dbReference>
<evidence type="ECO:0000313" key="3">
    <source>
        <dbReference type="EMBL" id="CCM09392.1"/>
    </source>
</evidence>
<dbReference type="WormBase" id="W04E12.9">
    <property type="protein sequence ID" value="CE47772"/>
    <property type="gene ID" value="WBGene00012254"/>
</dbReference>
<keyword evidence="2" id="KW-0472">Membrane</keyword>
<feature type="transmembrane region" description="Helical" evidence="2">
    <location>
        <begin position="38"/>
        <end position="61"/>
    </location>
</feature>
<accession>J7SA51</accession>
<evidence type="ECO:0000256" key="1">
    <source>
        <dbReference type="SAM" id="MobiDB-lite"/>
    </source>
</evidence>
<dbReference type="PhylomeDB" id="J7SA51"/>
<dbReference type="Proteomes" id="UP000001940">
    <property type="component" value="Chromosome V"/>
</dbReference>
<dbReference type="SUPFAM" id="SSF103473">
    <property type="entry name" value="MFS general substrate transporter"/>
    <property type="match status" value="1"/>
</dbReference>
<sequence length="226" mass="24780">MTIPKTVLSSKKDASLPLPPTPPSKEPGSSWGLLKDPVFILLSASHYISIIGFCIPLMLFADFTGGFTYILMRVVFLFGMLTAGLYIGSTYLSPLVEGGNIRNLILITLSQMIAGLLTIAIPNIHQPGINFVFYLFLGIVFGQSFTLPHFVTFASEQSQNFLLAIKLSAILVGMPCAAFFYLKFDNFEATYYFGGSLLVFAALISALVPFIVLWREKDSAVKKLAE</sequence>
<keyword evidence="4" id="KW-1185">Reference proteome</keyword>
<dbReference type="Bgee" id="WBGene00012254">
    <property type="expression patterns" value="Expressed in pharyngeal muscle cell (C elegans) and 2 other cell types or tissues"/>
</dbReference>
<evidence type="ECO:0000256" key="2">
    <source>
        <dbReference type="SAM" id="Phobius"/>
    </source>
</evidence>
<dbReference type="CTD" id="3564901"/>
<dbReference type="SMR" id="J7SA51"/>
<evidence type="ECO:0000313" key="4">
    <source>
        <dbReference type="Proteomes" id="UP000001940"/>
    </source>
</evidence>
<feature type="transmembrane region" description="Helical" evidence="2">
    <location>
        <begin position="67"/>
        <end position="92"/>
    </location>
</feature>
<feature type="transmembrane region" description="Helical" evidence="2">
    <location>
        <begin position="131"/>
        <end position="151"/>
    </location>
</feature>